<name>A0ABW2UWA9_9BACI</name>
<dbReference type="Gene3D" id="1.10.3210.10">
    <property type="entry name" value="Hypothetical protein af1432"/>
    <property type="match status" value="1"/>
</dbReference>
<evidence type="ECO:0000313" key="2">
    <source>
        <dbReference type="Proteomes" id="UP001596620"/>
    </source>
</evidence>
<gene>
    <name evidence="1" type="ORF">ACFQU8_09940</name>
</gene>
<sequence length="246" mass="29350">MTHIDCYYKNKQMKRFKREMLLVINKAIEFIMIYNVNQFNRAYEGIEASYVLRRLEAGTIAANMINKTDSDLVVATIIQDTLGEREALRIPEDEVSYQVLKQQFNKNIAKLVLALTEDTMTSWSERKLAKINFLKANKSKDIEIATLANDLSKMREMVRKYKVEKEKFYDELGVKKDKRSWEIYSVRELPPDIKETNEYKNLIRLMREMYWYHSLTAKTLQQVQDTKEYREYIALIKEFFEEYLGL</sequence>
<keyword evidence="2" id="KW-1185">Reference proteome</keyword>
<accession>A0ABW2UWA9</accession>
<evidence type="ECO:0000313" key="1">
    <source>
        <dbReference type="EMBL" id="MFC7747548.1"/>
    </source>
</evidence>
<dbReference type="EMBL" id="JBHTGR010000041">
    <property type="protein sequence ID" value="MFC7747548.1"/>
    <property type="molecule type" value="Genomic_DNA"/>
</dbReference>
<reference evidence="2" key="1">
    <citation type="journal article" date="2019" name="Int. J. Syst. Evol. Microbiol.">
        <title>The Global Catalogue of Microorganisms (GCM) 10K type strain sequencing project: providing services to taxonomists for standard genome sequencing and annotation.</title>
        <authorList>
            <consortium name="The Broad Institute Genomics Platform"/>
            <consortium name="The Broad Institute Genome Sequencing Center for Infectious Disease"/>
            <person name="Wu L."/>
            <person name="Ma J."/>
        </authorList>
    </citation>
    <scope>NUCLEOTIDE SEQUENCE [LARGE SCALE GENOMIC DNA]</scope>
    <source>
        <strain evidence="2">JCM 30234</strain>
    </source>
</reference>
<protein>
    <recommendedName>
        <fullName evidence="3">HD domain-containing protein</fullName>
    </recommendedName>
</protein>
<dbReference type="Proteomes" id="UP001596620">
    <property type="component" value="Unassembled WGS sequence"/>
</dbReference>
<organism evidence="1 2">
    <name type="scientific">Lentibacillus kimchii</name>
    <dbReference type="NCBI Taxonomy" id="1542911"/>
    <lineage>
        <taxon>Bacteria</taxon>
        <taxon>Bacillati</taxon>
        <taxon>Bacillota</taxon>
        <taxon>Bacilli</taxon>
        <taxon>Bacillales</taxon>
        <taxon>Bacillaceae</taxon>
        <taxon>Lentibacillus</taxon>
    </lineage>
</organism>
<comment type="caution">
    <text evidence="1">The sequence shown here is derived from an EMBL/GenBank/DDBJ whole genome shotgun (WGS) entry which is preliminary data.</text>
</comment>
<proteinExistence type="predicted"/>
<evidence type="ECO:0008006" key="3">
    <source>
        <dbReference type="Google" id="ProtNLM"/>
    </source>
</evidence>